<dbReference type="AlphaFoldDB" id="A0AAN8XNK9"/>
<feature type="compositionally biased region" description="Basic residues" evidence="2">
    <location>
        <begin position="136"/>
        <end position="173"/>
    </location>
</feature>
<comment type="caution">
    <text evidence="3">The sequence shown here is derived from an EMBL/GenBank/DDBJ whole genome shotgun (WGS) entry which is preliminary data.</text>
</comment>
<gene>
    <name evidence="3" type="ORF">SK128_008283</name>
</gene>
<feature type="non-terminal residue" evidence="3">
    <location>
        <position position="1"/>
    </location>
</feature>
<dbReference type="InterPro" id="IPR008996">
    <property type="entry name" value="IL1/FGF"/>
</dbReference>
<sequence>CNLSIECEFMSQLEDTYYDTLQSRHFQGRYIAIATNGRIKRARRLRGPLGTEHFFLSRKVKLEEVHRIIERYHRHLGQQPPQRCAGYNAYNMTTSGIDEGIRLGGTVAVSPTPHVTVVPVTSLPATTPSKRCRIVKGRKRCRKHKKRCKTKKCRERRRRNKKKKQKKDRRKKGQVREEQNVTTVPTLTVTERENRDYIFRETDNRVVLNQQRHQYREGVQRRHRGSSTANSSSHLQGRRPRHQHLLSKPTSPSLTTPPSSHGTLRLSSNPRRPRLGTITTNPPLPFPSAPSSAHPFRIRHAHSARRQRRPRGPLKSPTSAAA</sequence>
<evidence type="ECO:0000256" key="2">
    <source>
        <dbReference type="SAM" id="MobiDB-lite"/>
    </source>
</evidence>
<evidence type="ECO:0000256" key="1">
    <source>
        <dbReference type="ARBA" id="ARBA00007936"/>
    </source>
</evidence>
<dbReference type="GO" id="GO:0008083">
    <property type="term" value="F:growth factor activity"/>
    <property type="evidence" value="ECO:0007669"/>
    <property type="project" value="InterPro"/>
</dbReference>
<organism evidence="3 4">
    <name type="scientific">Halocaridina rubra</name>
    <name type="common">Hawaiian red shrimp</name>
    <dbReference type="NCBI Taxonomy" id="373956"/>
    <lineage>
        <taxon>Eukaryota</taxon>
        <taxon>Metazoa</taxon>
        <taxon>Ecdysozoa</taxon>
        <taxon>Arthropoda</taxon>
        <taxon>Crustacea</taxon>
        <taxon>Multicrustacea</taxon>
        <taxon>Malacostraca</taxon>
        <taxon>Eumalacostraca</taxon>
        <taxon>Eucarida</taxon>
        <taxon>Decapoda</taxon>
        <taxon>Pleocyemata</taxon>
        <taxon>Caridea</taxon>
        <taxon>Atyoidea</taxon>
        <taxon>Atyidae</taxon>
        <taxon>Halocaridina</taxon>
    </lineage>
</organism>
<accession>A0AAN8XNK9</accession>
<feature type="compositionally biased region" description="Basic residues" evidence="2">
    <location>
        <begin position="236"/>
        <end position="245"/>
    </location>
</feature>
<dbReference type="Pfam" id="PF00167">
    <property type="entry name" value="FGF"/>
    <property type="match status" value="1"/>
</dbReference>
<feature type="compositionally biased region" description="Low complexity" evidence="2">
    <location>
        <begin position="246"/>
        <end position="270"/>
    </location>
</feature>
<proteinExistence type="inferred from homology"/>
<dbReference type="InterPro" id="IPR002209">
    <property type="entry name" value="Fibroblast_GF_fam"/>
</dbReference>
<feature type="region of interest" description="Disordered" evidence="2">
    <location>
        <begin position="209"/>
        <end position="322"/>
    </location>
</feature>
<protein>
    <submittedName>
        <fullName evidence="3">Uncharacterized protein</fullName>
    </submittedName>
</protein>
<feature type="compositionally biased region" description="Polar residues" evidence="2">
    <location>
        <begin position="226"/>
        <end position="235"/>
    </location>
</feature>
<reference evidence="3 4" key="1">
    <citation type="submission" date="2023-11" db="EMBL/GenBank/DDBJ databases">
        <title>Halocaridina rubra genome assembly.</title>
        <authorList>
            <person name="Smith C."/>
        </authorList>
    </citation>
    <scope>NUCLEOTIDE SEQUENCE [LARGE SCALE GENOMIC DNA]</scope>
    <source>
        <strain evidence="3">EP-1</strain>
        <tissue evidence="3">Whole</tissue>
    </source>
</reference>
<keyword evidence="4" id="KW-1185">Reference proteome</keyword>
<feature type="region of interest" description="Disordered" evidence="2">
    <location>
        <begin position="136"/>
        <end position="188"/>
    </location>
</feature>
<dbReference type="EMBL" id="JAXCGZ010000425">
    <property type="protein sequence ID" value="KAK7086006.1"/>
    <property type="molecule type" value="Genomic_DNA"/>
</dbReference>
<evidence type="ECO:0000313" key="4">
    <source>
        <dbReference type="Proteomes" id="UP001381693"/>
    </source>
</evidence>
<dbReference type="SUPFAM" id="SSF50353">
    <property type="entry name" value="Cytokine"/>
    <property type="match status" value="1"/>
</dbReference>
<name>A0AAN8XNK9_HALRR</name>
<feature type="compositionally biased region" description="Basic residues" evidence="2">
    <location>
        <begin position="296"/>
        <end position="312"/>
    </location>
</feature>
<comment type="similarity">
    <text evidence="1">Belongs to the heparin-binding growth factors family.</text>
</comment>
<dbReference type="Gene3D" id="2.80.10.50">
    <property type="match status" value="1"/>
</dbReference>
<dbReference type="Proteomes" id="UP001381693">
    <property type="component" value="Unassembled WGS sequence"/>
</dbReference>
<evidence type="ECO:0000313" key="3">
    <source>
        <dbReference type="EMBL" id="KAK7086006.1"/>
    </source>
</evidence>